<dbReference type="AlphaFoldDB" id="A0A0D0D6R4"/>
<accession>A0A0D0D6R4</accession>
<dbReference type="Proteomes" id="UP000054538">
    <property type="component" value="Unassembled WGS sequence"/>
</dbReference>
<keyword evidence="2" id="KW-1185">Reference proteome</keyword>
<name>A0A0D0D6R4_9AGAM</name>
<dbReference type="OrthoDB" id="3266386at2759"/>
<feature type="non-terminal residue" evidence="1">
    <location>
        <position position="80"/>
    </location>
</feature>
<sequence length="80" mass="8884">PEVDIEALAQTAQMPAVQLSMDFIQAIQNAALTDPVAKLDEDTFDWLHNPPSVPPIIENLRLQLSILTYLALEHASQQAY</sequence>
<protein>
    <submittedName>
        <fullName evidence="1">Uncharacterized protein</fullName>
    </submittedName>
</protein>
<reference evidence="2" key="2">
    <citation type="submission" date="2015-01" db="EMBL/GenBank/DDBJ databases">
        <title>Evolutionary Origins and Diversification of the Mycorrhizal Mutualists.</title>
        <authorList>
            <consortium name="DOE Joint Genome Institute"/>
            <consortium name="Mycorrhizal Genomics Consortium"/>
            <person name="Kohler A."/>
            <person name="Kuo A."/>
            <person name="Nagy L.G."/>
            <person name="Floudas D."/>
            <person name="Copeland A."/>
            <person name="Barry K.W."/>
            <person name="Cichocki N."/>
            <person name="Veneault-Fourrey C."/>
            <person name="LaButti K."/>
            <person name="Lindquist E.A."/>
            <person name="Lipzen A."/>
            <person name="Lundell T."/>
            <person name="Morin E."/>
            <person name="Murat C."/>
            <person name="Riley R."/>
            <person name="Ohm R."/>
            <person name="Sun H."/>
            <person name="Tunlid A."/>
            <person name="Henrissat B."/>
            <person name="Grigoriev I.V."/>
            <person name="Hibbett D.S."/>
            <person name="Martin F."/>
        </authorList>
    </citation>
    <scope>NUCLEOTIDE SEQUENCE [LARGE SCALE GENOMIC DNA]</scope>
    <source>
        <strain evidence="2">Ve08.2h10</strain>
    </source>
</reference>
<dbReference type="InParanoid" id="A0A0D0D6R4"/>
<gene>
    <name evidence="1" type="ORF">PAXRUDRAFT_76217</name>
</gene>
<evidence type="ECO:0000313" key="1">
    <source>
        <dbReference type="EMBL" id="KIK79356.1"/>
    </source>
</evidence>
<dbReference type="EMBL" id="KN826300">
    <property type="protein sequence ID" value="KIK79356.1"/>
    <property type="molecule type" value="Genomic_DNA"/>
</dbReference>
<reference evidence="1 2" key="1">
    <citation type="submission" date="2014-04" db="EMBL/GenBank/DDBJ databases">
        <authorList>
            <consortium name="DOE Joint Genome Institute"/>
            <person name="Kuo A."/>
            <person name="Kohler A."/>
            <person name="Jargeat P."/>
            <person name="Nagy L.G."/>
            <person name="Floudas D."/>
            <person name="Copeland A."/>
            <person name="Barry K.W."/>
            <person name="Cichocki N."/>
            <person name="Veneault-Fourrey C."/>
            <person name="LaButti K."/>
            <person name="Lindquist E.A."/>
            <person name="Lipzen A."/>
            <person name="Lundell T."/>
            <person name="Morin E."/>
            <person name="Murat C."/>
            <person name="Sun H."/>
            <person name="Tunlid A."/>
            <person name="Henrissat B."/>
            <person name="Grigoriev I.V."/>
            <person name="Hibbett D.S."/>
            <person name="Martin F."/>
            <person name="Nordberg H.P."/>
            <person name="Cantor M.N."/>
            <person name="Hua S.X."/>
        </authorList>
    </citation>
    <scope>NUCLEOTIDE SEQUENCE [LARGE SCALE GENOMIC DNA]</scope>
    <source>
        <strain evidence="1 2">Ve08.2h10</strain>
    </source>
</reference>
<organism evidence="1 2">
    <name type="scientific">Paxillus rubicundulus Ve08.2h10</name>
    <dbReference type="NCBI Taxonomy" id="930991"/>
    <lineage>
        <taxon>Eukaryota</taxon>
        <taxon>Fungi</taxon>
        <taxon>Dikarya</taxon>
        <taxon>Basidiomycota</taxon>
        <taxon>Agaricomycotina</taxon>
        <taxon>Agaricomycetes</taxon>
        <taxon>Agaricomycetidae</taxon>
        <taxon>Boletales</taxon>
        <taxon>Paxilineae</taxon>
        <taxon>Paxillaceae</taxon>
        <taxon>Paxillus</taxon>
    </lineage>
</organism>
<dbReference type="HOGENOM" id="CLU_2612560_0_0_1"/>
<proteinExistence type="predicted"/>
<feature type="non-terminal residue" evidence="1">
    <location>
        <position position="1"/>
    </location>
</feature>
<evidence type="ECO:0000313" key="2">
    <source>
        <dbReference type="Proteomes" id="UP000054538"/>
    </source>
</evidence>